<proteinExistence type="predicted"/>
<protein>
    <submittedName>
        <fullName evidence="2">Uncharacterized protein</fullName>
    </submittedName>
</protein>
<dbReference type="EMBL" id="JAACFV010000002">
    <property type="protein sequence ID" value="KAF7514124.1"/>
    <property type="molecule type" value="Genomic_DNA"/>
</dbReference>
<evidence type="ECO:0000313" key="3">
    <source>
        <dbReference type="Proteomes" id="UP000606974"/>
    </source>
</evidence>
<dbReference type="Proteomes" id="UP000606974">
    <property type="component" value="Unassembled WGS sequence"/>
</dbReference>
<evidence type="ECO:0000256" key="1">
    <source>
        <dbReference type="SAM" id="MobiDB-lite"/>
    </source>
</evidence>
<comment type="caution">
    <text evidence="2">The sequence shown here is derived from an EMBL/GenBank/DDBJ whole genome shotgun (WGS) entry which is preliminary data.</text>
</comment>
<dbReference type="AlphaFoldDB" id="A0A8H7ATL4"/>
<keyword evidence="3" id="KW-1185">Reference proteome</keyword>
<reference evidence="2" key="1">
    <citation type="submission" date="2020-02" db="EMBL/GenBank/DDBJ databases">
        <authorList>
            <person name="Palmer J.M."/>
        </authorList>
    </citation>
    <scope>NUCLEOTIDE SEQUENCE</scope>
    <source>
        <strain evidence="2">EPUS1.4</strain>
        <tissue evidence="2">Thallus</tissue>
    </source>
</reference>
<sequence>MLGEDKRQPEANLQHSRKVDSERNQVVDDEDRRRINVQYGRVEGVRQVHVCLE</sequence>
<feature type="compositionally biased region" description="Basic and acidic residues" evidence="1">
    <location>
        <begin position="17"/>
        <end position="27"/>
    </location>
</feature>
<gene>
    <name evidence="2" type="ORF">GJ744_004449</name>
</gene>
<accession>A0A8H7ATL4</accession>
<name>A0A8H7ATL4_9EURO</name>
<feature type="region of interest" description="Disordered" evidence="1">
    <location>
        <begin position="1"/>
        <end position="27"/>
    </location>
</feature>
<evidence type="ECO:0000313" key="2">
    <source>
        <dbReference type="EMBL" id="KAF7514124.1"/>
    </source>
</evidence>
<organism evidence="2 3">
    <name type="scientific">Endocarpon pusillum</name>
    <dbReference type="NCBI Taxonomy" id="364733"/>
    <lineage>
        <taxon>Eukaryota</taxon>
        <taxon>Fungi</taxon>
        <taxon>Dikarya</taxon>
        <taxon>Ascomycota</taxon>
        <taxon>Pezizomycotina</taxon>
        <taxon>Eurotiomycetes</taxon>
        <taxon>Chaetothyriomycetidae</taxon>
        <taxon>Verrucariales</taxon>
        <taxon>Verrucariaceae</taxon>
        <taxon>Endocarpon</taxon>
    </lineage>
</organism>